<gene>
    <name evidence="2" type="ORF">HERI1096_LOCUS4894</name>
</gene>
<sequence>MLGAGSSNSAAFEEHAAWIRALREDYPSLHNQLSSSRTNAETHMTRRNNIQPPTTPSRPSLLGGGGLHAHDPGVDQAIDDDDFEEPVYRGLSLAAFASDSSDAQEVGHAPSAYRGLSAIDNAAFDSTRGVDTSLRPSLIPPLVQRQRAGTLDVGAGFGFP</sequence>
<reference evidence="2" key="1">
    <citation type="submission" date="2021-01" db="EMBL/GenBank/DDBJ databases">
        <authorList>
            <person name="Corre E."/>
            <person name="Pelletier E."/>
            <person name="Niang G."/>
            <person name="Scheremetjew M."/>
            <person name="Finn R."/>
            <person name="Kale V."/>
            <person name="Holt S."/>
            <person name="Cochrane G."/>
            <person name="Meng A."/>
            <person name="Brown T."/>
            <person name="Cohen L."/>
        </authorList>
    </citation>
    <scope>NUCLEOTIDE SEQUENCE</scope>
    <source>
        <strain evidence="2">CCMP281</strain>
    </source>
</reference>
<accession>A0A7S3AGW8</accession>
<dbReference type="AlphaFoldDB" id="A0A7S3AGW8"/>
<name>A0A7S3AGW8_9EUKA</name>
<proteinExistence type="predicted"/>
<feature type="region of interest" description="Disordered" evidence="1">
    <location>
        <begin position="32"/>
        <end position="80"/>
    </location>
</feature>
<feature type="compositionally biased region" description="Polar residues" evidence="1">
    <location>
        <begin position="32"/>
        <end position="52"/>
    </location>
</feature>
<evidence type="ECO:0000256" key="1">
    <source>
        <dbReference type="SAM" id="MobiDB-lite"/>
    </source>
</evidence>
<organism evidence="2">
    <name type="scientific">Haptolina ericina</name>
    <dbReference type="NCBI Taxonomy" id="156174"/>
    <lineage>
        <taxon>Eukaryota</taxon>
        <taxon>Haptista</taxon>
        <taxon>Haptophyta</taxon>
        <taxon>Prymnesiophyceae</taxon>
        <taxon>Prymnesiales</taxon>
        <taxon>Prymnesiaceae</taxon>
        <taxon>Haptolina</taxon>
    </lineage>
</organism>
<evidence type="ECO:0000313" key="2">
    <source>
        <dbReference type="EMBL" id="CAE0104236.1"/>
    </source>
</evidence>
<dbReference type="EMBL" id="HBHX01008844">
    <property type="protein sequence ID" value="CAE0104236.1"/>
    <property type="molecule type" value="Transcribed_RNA"/>
</dbReference>
<protein>
    <submittedName>
        <fullName evidence="2">Uncharacterized protein</fullName>
    </submittedName>
</protein>